<organism evidence="2 3">
    <name type="scientific">Puccinia striiformis f. sp. tritici PST-78</name>
    <dbReference type="NCBI Taxonomy" id="1165861"/>
    <lineage>
        <taxon>Eukaryota</taxon>
        <taxon>Fungi</taxon>
        <taxon>Dikarya</taxon>
        <taxon>Basidiomycota</taxon>
        <taxon>Pucciniomycotina</taxon>
        <taxon>Pucciniomycetes</taxon>
        <taxon>Pucciniales</taxon>
        <taxon>Pucciniaceae</taxon>
        <taxon>Puccinia</taxon>
    </lineage>
</organism>
<feature type="compositionally biased region" description="Basic and acidic residues" evidence="1">
    <location>
        <begin position="100"/>
        <end position="109"/>
    </location>
</feature>
<dbReference type="AlphaFoldDB" id="A0A0L0UZD1"/>
<evidence type="ECO:0000313" key="3">
    <source>
        <dbReference type="Proteomes" id="UP000054564"/>
    </source>
</evidence>
<keyword evidence="3" id="KW-1185">Reference proteome</keyword>
<gene>
    <name evidence="2" type="ORF">PSTG_14299</name>
</gene>
<feature type="region of interest" description="Disordered" evidence="1">
    <location>
        <begin position="88"/>
        <end position="109"/>
    </location>
</feature>
<proteinExistence type="predicted"/>
<dbReference type="Proteomes" id="UP000054564">
    <property type="component" value="Unassembled WGS sequence"/>
</dbReference>
<dbReference type="EMBL" id="AJIL01000169">
    <property type="protein sequence ID" value="KNE92276.1"/>
    <property type="molecule type" value="Genomic_DNA"/>
</dbReference>
<reference evidence="3" key="1">
    <citation type="submission" date="2014-03" db="EMBL/GenBank/DDBJ databases">
        <title>The Genome Sequence of Puccinia striiformis f. sp. tritici PST-78.</title>
        <authorList>
            <consortium name="The Broad Institute Genome Sequencing Platform"/>
            <person name="Cuomo C."/>
            <person name="Hulbert S."/>
            <person name="Chen X."/>
            <person name="Walker B."/>
            <person name="Young S.K."/>
            <person name="Zeng Q."/>
            <person name="Gargeya S."/>
            <person name="Fitzgerald M."/>
            <person name="Haas B."/>
            <person name="Abouelleil A."/>
            <person name="Alvarado L."/>
            <person name="Arachchi H.M."/>
            <person name="Berlin A.M."/>
            <person name="Chapman S.B."/>
            <person name="Goldberg J."/>
            <person name="Griggs A."/>
            <person name="Gujja S."/>
            <person name="Hansen M."/>
            <person name="Howarth C."/>
            <person name="Imamovic A."/>
            <person name="Larimer J."/>
            <person name="McCowan C."/>
            <person name="Montmayeur A."/>
            <person name="Murphy C."/>
            <person name="Neiman D."/>
            <person name="Pearson M."/>
            <person name="Priest M."/>
            <person name="Roberts A."/>
            <person name="Saif S."/>
            <person name="Shea T."/>
            <person name="Sisk P."/>
            <person name="Sykes S."/>
            <person name="Wortman J."/>
            <person name="Nusbaum C."/>
            <person name="Birren B."/>
        </authorList>
    </citation>
    <scope>NUCLEOTIDE SEQUENCE [LARGE SCALE GENOMIC DNA]</scope>
    <source>
        <strain evidence="3">race PST-78</strain>
    </source>
</reference>
<comment type="caution">
    <text evidence="2">The sequence shown here is derived from an EMBL/GenBank/DDBJ whole genome shotgun (WGS) entry which is preliminary data.</text>
</comment>
<protein>
    <submittedName>
        <fullName evidence="2">Uncharacterized protein</fullName>
    </submittedName>
</protein>
<name>A0A0L0UZD1_9BASI</name>
<accession>A0A0L0UZD1</accession>
<feature type="region of interest" description="Disordered" evidence="1">
    <location>
        <begin position="1"/>
        <end position="32"/>
    </location>
</feature>
<feature type="compositionally biased region" description="Basic and acidic residues" evidence="1">
    <location>
        <begin position="23"/>
        <end position="32"/>
    </location>
</feature>
<evidence type="ECO:0000313" key="2">
    <source>
        <dbReference type="EMBL" id="KNE92276.1"/>
    </source>
</evidence>
<evidence type="ECO:0000256" key="1">
    <source>
        <dbReference type="SAM" id="MobiDB-lite"/>
    </source>
</evidence>
<sequence>MTPSVQTISEAEIPHPAALKMSDSMRRTESKAEYGIARRTAADFLRKVKTCRSAQAAAQQKVQESRHADHLSYRGKQYGSFYRITAPAPAPPVGANVAPQKDDKRRFVL</sequence>